<dbReference type="EMBL" id="GGEC01063594">
    <property type="protein sequence ID" value="MBX44078.1"/>
    <property type="molecule type" value="Transcribed_RNA"/>
</dbReference>
<accession>A0A2P2NNI9</accession>
<name>A0A2P2NNI9_RHIMU</name>
<reference evidence="1" key="1">
    <citation type="submission" date="2018-02" db="EMBL/GenBank/DDBJ databases">
        <title>Rhizophora mucronata_Transcriptome.</title>
        <authorList>
            <person name="Meera S.P."/>
            <person name="Sreeshan A."/>
            <person name="Augustine A."/>
        </authorList>
    </citation>
    <scope>NUCLEOTIDE SEQUENCE</scope>
    <source>
        <tissue evidence="1">Leaf</tissue>
    </source>
</reference>
<dbReference type="AlphaFoldDB" id="A0A2P2NNI9"/>
<organism evidence="1">
    <name type="scientific">Rhizophora mucronata</name>
    <name type="common">Asiatic mangrove</name>
    <dbReference type="NCBI Taxonomy" id="61149"/>
    <lineage>
        <taxon>Eukaryota</taxon>
        <taxon>Viridiplantae</taxon>
        <taxon>Streptophyta</taxon>
        <taxon>Embryophyta</taxon>
        <taxon>Tracheophyta</taxon>
        <taxon>Spermatophyta</taxon>
        <taxon>Magnoliopsida</taxon>
        <taxon>eudicotyledons</taxon>
        <taxon>Gunneridae</taxon>
        <taxon>Pentapetalae</taxon>
        <taxon>rosids</taxon>
        <taxon>fabids</taxon>
        <taxon>Malpighiales</taxon>
        <taxon>Rhizophoraceae</taxon>
        <taxon>Rhizophora</taxon>
    </lineage>
</organism>
<protein>
    <submittedName>
        <fullName evidence="1">Uncharacterized protein</fullName>
    </submittedName>
</protein>
<sequence>MQARYFYVNYSGKLLFLPGCYFCDS</sequence>
<evidence type="ECO:0000313" key="1">
    <source>
        <dbReference type="EMBL" id="MBX44078.1"/>
    </source>
</evidence>
<proteinExistence type="predicted"/>